<protein>
    <submittedName>
        <fullName evidence="2">Mut7-C RNAse domain-containing protein</fullName>
    </submittedName>
</protein>
<reference evidence="2 3" key="1">
    <citation type="journal article" date="2019" name="Int. J. Syst. Evol. Microbiol.">
        <title>The Global Catalogue of Microorganisms (GCM) 10K type strain sequencing project: providing services to taxonomists for standard genome sequencing and annotation.</title>
        <authorList>
            <consortium name="The Broad Institute Genomics Platform"/>
            <consortium name="The Broad Institute Genome Sequencing Center for Infectious Disease"/>
            <person name="Wu L."/>
            <person name="Ma J."/>
        </authorList>
    </citation>
    <scope>NUCLEOTIDE SEQUENCE [LARGE SCALE GENOMIC DNA]</scope>
    <source>
        <strain evidence="2 3">GX21</strain>
    </source>
</reference>
<dbReference type="PANTHER" id="PTHR39081">
    <property type="entry name" value="MUT7-C DOMAIN-CONTAINING PROTEIN"/>
    <property type="match status" value="1"/>
</dbReference>
<comment type="caution">
    <text evidence="2">The sequence shown here is derived from an EMBL/GenBank/DDBJ whole genome shotgun (WGS) entry which is preliminary data.</text>
</comment>
<name>A0ABD6A122_9EURY</name>
<dbReference type="Pfam" id="PF01927">
    <property type="entry name" value="Mut7-C"/>
    <property type="match status" value="1"/>
</dbReference>
<evidence type="ECO:0000313" key="3">
    <source>
        <dbReference type="Proteomes" id="UP001596434"/>
    </source>
</evidence>
<dbReference type="InterPro" id="IPR002782">
    <property type="entry name" value="Mut7-C_RNAse_dom"/>
</dbReference>
<gene>
    <name evidence="2" type="ORF">ACFQKE_15195</name>
</gene>
<accession>A0ABD6A122</accession>
<dbReference type="GeneID" id="96955023"/>
<evidence type="ECO:0000259" key="1">
    <source>
        <dbReference type="Pfam" id="PF01927"/>
    </source>
</evidence>
<dbReference type="RefSeq" id="WP_379705734.1">
    <property type="nucleotide sequence ID" value="NZ_JBHTAT010000001.1"/>
</dbReference>
<dbReference type="AlphaFoldDB" id="A0ABD6A122"/>
<dbReference type="PANTHER" id="PTHR39081:SF1">
    <property type="entry name" value="MUT7-C RNASE DOMAIN-CONTAINING PROTEIN"/>
    <property type="match status" value="1"/>
</dbReference>
<dbReference type="EMBL" id="JBHTAT010000001">
    <property type="protein sequence ID" value="MFC7256630.1"/>
    <property type="molecule type" value="Genomic_DNA"/>
</dbReference>
<feature type="domain" description="Mut7-C RNAse" evidence="1">
    <location>
        <begin position="3"/>
        <end position="144"/>
    </location>
</feature>
<sequence length="146" mass="16212">MERFLCDAMLGKLATYLRMCGYDTAYALDRDVEADDAVRDLARREGRRLLTRDADLAASTEGAIRLTERGIDGQLRELRAAGVTLSLPETPQRCGRCNGPLDPVAAHAETPADVPDPGATDVWRCERCGGHFWKGSHWDDVRRRLA</sequence>
<keyword evidence="3" id="KW-1185">Reference proteome</keyword>
<evidence type="ECO:0000313" key="2">
    <source>
        <dbReference type="EMBL" id="MFC7256630.1"/>
    </source>
</evidence>
<organism evidence="2 3">
    <name type="scientific">Haloplanus litoreus</name>
    <dbReference type="NCBI Taxonomy" id="767515"/>
    <lineage>
        <taxon>Archaea</taxon>
        <taxon>Methanobacteriati</taxon>
        <taxon>Methanobacteriota</taxon>
        <taxon>Stenosarchaea group</taxon>
        <taxon>Halobacteria</taxon>
        <taxon>Halobacteriales</taxon>
        <taxon>Haloferacaceae</taxon>
        <taxon>Haloplanus</taxon>
    </lineage>
</organism>
<dbReference type="Proteomes" id="UP001596434">
    <property type="component" value="Unassembled WGS sequence"/>
</dbReference>
<proteinExistence type="predicted"/>